<dbReference type="InterPro" id="IPR048147">
    <property type="entry name" value="CBO0543-like"/>
</dbReference>
<name>A0A2N5HA97_9BACI</name>
<comment type="caution">
    <text evidence="2">The sequence shown here is derived from an EMBL/GenBank/DDBJ whole genome shotgun (WGS) entry which is preliminary data.</text>
</comment>
<keyword evidence="1" id="KW-0812">Transmembrane</keyword>
<organism evidence="2 3">
    <name type="scientific">Neobacillus cucumis</name>
    <dbReference type="NCBI Taxonomy" id="1740721"/>
    <lineage>
        <taxon>Bacteria</taxon>
        <taxon>Bacillati</taxon>
        <taxon>Bacillota</taxon>
        <taxon>Bacilli</taxon>
        <taxon>Bacillales</taxon>
        <taxon>Bacillaceae</taxon>
        <taxon>Neobacillus</taxon>
    </lineage>
</organism>
<feature type="transmembrane region" description="Helical" evidence="1">
    <location>
        <begin position="61"/>
        <end position="84"/>
    </location>
</feature>
<gene>
    <name evidence="2" type="ORF">CVD27_19995</name>
</gene>
<dbReference type="OrthoDB" id="1730091at2"/>
<feature type="transmembrane region" description="Helical" evidence="1">
    <location>
        <begin position="148"/>
        <end position="165"/>
    </location>
</feature>
<dbReference type="NCBIfam" id="NF041644">
    <property type="entry name" value="CBO0543_fam"/>
    <property type="match status" value="1"/>
</dbReference>
<accession>A0A2N5HA97</accession>
<dbReference type="AlphaFoldDB" id="A0A2N5HA97"/>
<dbReference type="Proteomes" id="UP000234950">
    <property type="component" value="Unassembled WGS sequence"/>
</dbReference>
<keyword evidence="1" id="KW-1133">Transmembrane helix</keyword>
<evidence type="ECO:0000313" key="2">
    <source>
        <dbReference type="EMBL" id="PLS02438.1"/>
    </source>
</evidence>
<reference evidence="2 3" key="1">
    <citation type="submission" date="2017-11" db="EMBL/GenBank/DDBJ databases">
        <title>Comparitive Functional Genomics of Dry Heat Resistant strains isolated from the Viking Spacecraft.</title>
        <authorList>
            <person name="Seuylemezian A."/>
            <person name="Cooper K."/>
            <person name="Vaishampayan P."/>
        </authorList>
    </citation>
    <scope>NUCLEOTIDE SEQUENCE [LARGE SCALE GENOMIC DNA]</scope>
    <source>
        <strain evidence="2 3">V32-6</strain>
    </source>
</reference>
<evidence type="ECO:0000256" key="1">
    <source>
        <dbReference type="SAM" id="Phobius"/>
    </source>
</evidence>
<sequence>MHLLQAGLFLLATIRWGDWKNWRRYYPTILFFIGGDLLKNTLFHDHRMWEYQETVLGEKILFGHLVINFLVMFVIYPSTILIYLGKFPMEKGKQILWILFWVLIYLTMEYINLHYKGIKHYYGWNMWWSMIFDLVMFVILWIHHTKPLLAWAFSIMWLSILWNIFDLSHNLLK</sequence>
<evidence type="ECO:0000313" key="3">
    <source>
        <dbReference type="Proteomes" id="UP000234950"/>
    </source>
</evidence>
<proteinExistence type="predicted"/>
<protein>
    <submittedName>
        <fullName evidence="2">Uncharacterized protein</fullName>
    </submittedName>
</protein>
<keyword evidence="1" id="KW-0472">Membrane</keyword>
<dbReference type="EMBL" id="PGVE01000072">
    <property type="protein sequence ID" value="PLS02438.1"/>
    <property type="molecule type" value="Genomic_DNA"/>
</dbReference>
<feature type="transmembrane region" description="Helical" evidence="1">
    <location>
        <begin position="96"/>
        <end position="115"/>
    </location>
</feature>
<keyword evidence="3" id="KW-1185">Reference proteome</keyword>
<feature type="transmembrane region" description="Helical" evidence="1">
    <location>
        <begin position="121"/>
        <end position="141"/>
    </location>
</feature>
<dbReference type="RefSeq" id="WP_101649774.1">
    <property type="nucleotide sequence ID" value="NZ_PGVE01000072.1"/>
</dbReference>